<sequence>MDPFEDFLQENISFERHNHQIAVYNHGHAQTTRLTEEQLQQTEQFRKSHVPPRNILRFFLEQDVGCAVRYNVPLLEVVEMTPIRKNFTVATAFMCNEQATTHRWVLQQIKHLYVSSAMSTGSGSIVIDEDRLEIKRAGEISDDPQSKCGHYLWKSHGLPCECELFARYQHVLLLQPEDVYIFWRKLEIGVDIPSVYERDMDSEMRDLTFRDVCLLVKGVISPVLPDNPYAPSTTVLPLYSNMDCTLERYISYSYQTNSISYRLLGGN</sequence>
<protein>
    <submittedName>
        <fullName evidence="1">Uncharacterized protein</fullName>
    </submittedName>
</protein>
<gene>
    <name evidence="1" type="ORF">M9H77_08192</name>
</gene>
<evidence type="ECO:0000313" key="1">
    <source>
        <dbReference type="EMBL" id="KAI5677242.1"/>
    </source>
</evidence>
<accession>A0ACC0BX12</accession>
<proteinExistence type="predicted"/>
<comment type="caution">
    <text evidence="1">The sequence shown here is derived from an EMBL/GenBank/DDBJ whole genome shotgun (WGS) entry which is preliminary data.</text>
</comment>
<organism evidence="1 2">
    <name type="scientific">Catharanthus roseus</name>
    <name type="common">Madagascar periwinkle</name>
    <name type="synonym">Vinca rosea</name>
    <dbReference type="NCBI Taxonomy" id="4058"/>
    <lineage>
        <taxon>Eukaryota</taxon>
        <taxon>Viridiplantae</taxon>
        <taxon>Streptophyta</taxon>
        <taxon>Embryophyta</taxon>
        <taxon>Tracheophyta</taxon>
        <taxon>Spermatophyta</taxon>
        <taxon>Magnoliopsida</taxon>
        <taxon>eudicotyledons</taxon>
        <taxon>Gunneridae</taxon>
        <taxon>Pentapetalae</taxon>
        <taxon>asterids</taxon>
        <taxon>lamiids</taxon>
        <taxon>Gentianales</taxon>
        <taxon>Apocynaceae</taxon>
        <taxon>Rauvolfioideae</taxon>
        <taxon>Vinceae</taxon>
        <taxon>Catharanthinae</taxon>
        <taxon>Catharanthus</taxon>
    </lineage>
</organism>
<evidence type="ECO:0000313" key="2">
    <source>
        <dbReference type="Proteomes" id="UP001060085"/>
    </source>
</evidence>
<reference evidence="2" key="1">
    <citation type="journal article" date="2023" name="Nat. Plants">
        <title>Single-cell RNA sequencing provides a high-resolution roadmap for understanding the multicellular compartmentation of specialized metabolism.</title>
        <authorList>
            <person name="Sun S."/>
            <person name="Shen X."/>
            <person name="Li Y."/>
            <person name="Li Y."/>
            <person name="Wang S."/>
            <person name="Li R."/>
            <person name="Zhang H."/>
            <person name="Shen G."/>
            <person name="Guo B."/>
            <person name="Wei J."/>
            <person name="Xu J."/>
            <person name="St-Pierre B."/>
            <person name="Chen S."/>
            <person name="Sun C."/>
        </authorList>
    </citation>
    <scope>NUCLEOTIDE SEQUENCE [LARGE SCALE GENOMIC DNA]</scope>
</reference>
<dbReference type="Proteomes" id="UP001060085">
    <property type="component" value="Linkage Group LG02"/>
</dbReference>
<dbReference type="EMBL" id="CM044702">
    <property type="protein sequence ID" value="KAI5677242.1"/>
    <property type="molecule type" value="Genomic_DNA"/>
</dbReference>
<keyword evidence="2" id="KW-1185">Reference proteome</keyword>
<name>A0ACC0BX12_CATRO</name>